<sequence length="435" mass="46759">MSQFENAAFGAGHDHIFLGAAHAENERRTWMVIALCSAMMVAEIVGGSLFGSLALVADGLHMSTHAGAMLIAALAYTYARRHAADPRFVFGTGKLGDLAGFTSAIVLAMIALLIGYEAISRFLSPVPIHFGQAIPIAVLGLLVNLASVWLLSGDHHGHSHGHSHGHAHGHAHGHGHGHEDDHGHEEEVQRIFGSAGVYAVSIFEDGVPPVFRIKPETAASNLSADAVSVTTIRPDGKHQTFAFVDRGGYLESKDDIPEPHAFKAVVRLPDGEHSIEFEEHEHGHDDAQAAANRDHNIRSAYIHVIADAAVSVLAIIGLLLARAFGWVWMDPLAGVIGALVIANWSWGLMRDTGGILLDMSTDRRMAESVRHVIEDNGDTVLDLHVWRVGPGHMSAVVSVATGEEQRDPGFYHAALKRFKGLSHVTVEVNPYRAVA</sequence>
<evidence type="ECO:0000256" key="2">
    <source>
        <dbReference type="ARBA" id="ARBA00022448"/>
    </source>
</evidence>
<dbReference type="NCBIfam" id="TIGR01297">
    <property type="entry name" value="CDF"/>
    <property type="match status" value="1"/>
</dbReference>
<dbReference type="InterPro" id="IPR002524">
    <property type="entry name" value="Cation_efflux"/>
</dbReference>
<feature type="transmembrane region" description="Helical" evidence="8">
    <location>
        <begin position="30"/>
        <end position="54"/>
    </location>
</feature>
<feature type="transmembrane region" description="Helical" evidence="8">
    <location>
        <begin position="128"/>
        <end position="151"/>
    </location>
</feature>
<organism evidence="10 11">
    <name type="scientific">Trinickia dinghuensis</name>
    <dbReference type="NCBI Taxonomy" id="2291023"/>
    <lineage>
        <taxon>Bacteria</taxon>
        <taxon>Pseudomonadati</taxon>
        <taxon>Pseudomonadota</taxon>
        <taxon>Betaproteobacteria</taxon>
        <taxon>Burkholderiales</taxon>
        <taxon>Burkholderiaceae</taxon>
        <taxon>Trinickia</taxon>
    </lineage>
</organism>
<keyword evidence="6 8" id="KW-0472">Membrane</keyword>
<dbReference type="NCBIfam" id="NF033827">
    <property type="entry name" value="CDF_efflux_DmeF"/>
    <property type="match status" value="1"/>
</dbReference>
<dbReference type="EMBL" id="QRGA01000004">
    <property type="protein sequence ID" value="RDU99440.1"/>
    <property type="molecule type" value="Genomic_DNA"/>
</dbReference>
<feature type="domain" description="Cation efflux protein transmembrane" evidence="9">
    <location>
        <begin position="31"/>
        <end position="357"/>
    </location>
</feature>
<evidence type="ECO:0000256" key="7">
    <source>
        <dbReference type="SAM" id="MobiDB-lite"/>
    </source>
</evidence>
<protein>
    <submittedName>
        <fullName evidence="10">Cation transporter</fullName>
    </submittedName>
</protein>
<evidence type="ECO:0000313" key="10">
    <source>
        <dbReference type="EMBL" id="RDU99440.1"/>
    </source>
</evidence>
<feature type="transmembrane region" description="Helical" evidence="8">
    <location>
        <begin position="60"/>
        <end position="78"/>
    </location>
</feature>
<evidence type="ECO:0000256" key="5">
    <source>
        <dbReference type="ARBA" id="ARBA00023065"/>
    </source>
</evidence>
<evidence type="ECO:0000256" key="6">
    <source>
        <dbReference type="ARBA" id="ARBA00023136"/>
    </source>
</evidence>
<feature type="compositionally biased region" description="Basic residues" evidence="7">
    <location>
        <begin position="159"/>
        <end position="175"/>
    </location>
</feature>
<gene>
    <name evidence="10" type="ORF">DWV00_07155</name>
</gene>
<keyword evidence="5" id="KW-0406">Ion transport</keyword>
<reference evidence="10 11" key="1">
    <citation type="submission" date="2018-08" db="EMBL/GenBank/DDBJ databases">
        <title>Paraburkholderia sp. DHOM06 isolated from forest soil.</title>
        <authorList>
            <person name="Gao Z.-H."/>
            <person name="Qiu L.-H."/>
        </authorList>
    </citation>
    <scope>NUCLEOTIDE SEQUENCE [LARGE SCALE GENOMIC DNA]</scope>
    <source>
        <strain evidence="10 11">DHOM06</strain>
    </source>
</reference>
<comment type="subcellular location">
    <subcellularLocation>
        <location evidence="1">Membrane</location>
        <topology evidence="1">Multi-pass membrane protein</topology>
    </subcellularLocation>
</comment>
<dbReference type="PANTHER" id="PTHR45755:SF4">
    <property type="entry name" value="ZINC TRANSPORTER 7"/>
    <property type="match status" value="1"/>
</dbReference>
<feature type="transmembrane region" description="Helical" evidence="8">
    <location>
        <begin position="98"/>
        <end position="116"/>
    </location>
</feature>
<proteinExistence type="predicted"/>
<dbReference type="OrthoDB" id="271709at2"/>
<dbReference type="GO" id="GO:0005385">
    <property type="term" value="F:zinc ion transmembrane transporter activity"/>
    <property type="evidence" value="ECO:0007669"/>
    <property type="project" value="InterPro"/>
</dbReference>
<keyword evidence="11" id="KW-1185">Reference proteome</keyword>
<dbReference type="Gene3D" id="1.20.1510.10">
    <property type="entry name" value="Cation efflux protein transmembrane domain"/>
    <property type="match status" value="2"/>
</dbReference>
<feature type="transmembrane region" description="Helical" evidence="8">
    <location>
        <begin position="300"/>
        <end position="320"/>
    </location>
</feature>
<evidence type="ECO:0000313" key="11">
    <source>
        <dbReference type="Proteomes" id="UP000256838"/>
    </source>
</evidence>
<dbReference type="Pfam" id="PF01545">
    <property type="entry name" value="Cation_efflux"/>
    <property type="match status" value="1"/>
</dbReference>
<comment type="caution">
    <text evidence="10">The sequence shown here is derived from an EMBL/GenBank/DDBJ whole genome shotgun (WGS) entry which is preliminary data.</text>
</comment>
<evidence type="ECO:0000256" key="8">
    <source>
        <dbReference type="SAM" id="Phobius"/>
    </source>
</evidence>
<dbReference type="RefSeq" id="WP_115532887.1">
    <property type="nucleotide sequence ID" value="NZ_QRGA01000004.1"/>
</dbReference>
<feature type="transmembrane region" description="Helical" evidence="8">
    <location>
        <begin position="326"/>
        <end position="346"/>
    </location>
</feature>
<keyword evidence="2" id="KW-0813">Transport</keyword>
<dbReference type="GO" id="GO:0016020">
    <property type="term" value="C:membrane"/>
    <property type="evidence" value="ECO:0007669"/>
    <property type="project" value="UniProtKB-SubCell"/>
</dbReference>
<accession>A0A3D8K2Q0</accession>
<evidence type="ECO:0000256" key="1">
    <source>
        <dbReference type="ARBA" id="ARBA00004141"/>
    </source>
</evidence>
<dbReference type="GO" id="GO:0006882">
    <property type="term" value="P:intracellular zinc ion homeostasis"/>
    <property type="evidence" value="ECO:0007669"/>
    <property type="project" value="InterPro"/>
</dbReference>
<dbReference type="Proteomes" id="UP000256838">
    <property type="component" value="Unassembled WGS sequence"/>
</dbReference>
<dbReference type="PANTHER" id="PTHR45755">
    <property type="match status" value="1"/>
</dbReference>
<dbReference type="InterPro" id="IPR058533">
    <property type="entry name" value="Cation_efflux_TM"/>
</dbReference>
<dbReference type="InterPro" id="IPR045316">
    <property type="entry name" value="Msc2-like"/>
</dbReference>
<name>A0A3D8K2Q0_9BURK</name>
<feature type="region of interest" description="Disordered" evidence="7">
    <location>
        <begin position="159"/>
        <end position="186"/>
    </location>
</feature>
<evidence type="ECO:0000259" key="9">
    <source>
        <dbReference type="Pfam" id="PF01545"/>
    </source>
</evidence>
<evidence type="ECO:0000256" key="3">
    <source>
        <dbReference type="ARBA" id="ARBA00022692"/>
    </source>
</evidence>
<feature type="compositionally biased region" description="Basic and acidic residues" evidence="7">
    <location>
        <begin position="176"/>
        <end position="186"/>
    </location>
</feature>
<dbReference type="AlphaFoldDB" id="A0A3D8K2Q0"/>
<evidence type="ECO:0000256" key="4">
    <source>
        <dbReference type="ARBA" id="ARBA00022989"/>
    </source>
</evidence>
<dbReference type="SUPFAM" id="SSF161111">
    <property type="entry name" value="Cation efflux protein transmembrane domain-like"/>
    <property type="match status" value="1"/>
</dbReference>
<keyword evidence="4 8" id="KW-1133">Transmembrane helix</keyword>
<dbReference type="InterPro" id="IPR027469">
    <property type="entry name" value="Cation_efflux_TMD_sf"/>
</dbReference>
<keyword evidence="3 8" id="KW-0812">Transmembrane</keyword>